<evidence type="ECO:0000259" key="10">
    <source>
        <dbReference type="Pfam" id="PF07568"/>
    </source>
</evidence>
<sequence length="382" mass="43115">MNSTKWLPYDQTLDNYSRNEISNLLRIFLYTIPIVAIILSVVNFSLGFTHIAIVILSVPTFCGLSLIALNRGHINLSMITLISVLIAATTMSCVLGNGIHETGAMVLPVIVLFSSLVMNVRGVIITTATVILCVAYIVFGEAYGFYPVRNTPNARFLDLIVVLSVTTIHIFVTYNFSNITKNNLRRVKSELENQKRYRDEMKENLDEKVELLRLVHHRVKNNLLLINSLVELETIEDKEARKDLLDITESIHTIARAHDPLFHSEDYKQVAIKPYLEKMISTLSMSAGFKNVYADLQDGELHHEKALVIGMILQKILNQLLEPRKNELKIVFSLNEAQMKLDIASLNGQFQFTNLGLIELLSREIEGEISTSSKGAVLTFNR</sequence>
<evidence type="ECO:0000256" key="5">
    <source>
        <dbReference type="ARBA" id="ARBA00022741"/>
    </source>
</evidence>
<dbReference type="InterPro" id="IPR011495">
    <property type="entry name" value="Sig_transdc_His_kin_sub2_dim/P"/>
</dbReference>
<dbReference type="GO" id="GO:0005524">
    <property type="term" value="F:ATP binding"/>
    <property type="evidence" value="ECO:0007669"/>
    <property type="project" value="UniProtKB-KW"/>
</dbReference>
<feature type="transmembrane region" description="Helical" evidence="9">
    <location>
        <begin position="48"/>
        <end position="69"/>
    </location>
</feature>
<keyword evidence="7" id="KW-0067">ATP-binding</keyword>
<reference evidence="11 12" key="1">
    <citation type="submission" date="2017-06" db="EMBL/GenBank/DDBJ databases">
        <authorList>
            <person name="Kim H.J."/>
            <person name="Triplett B.A."/>
        </authorList>
    </citation>
    <scope>NUCLEOTIDE SEQUENCE [LARGE SCALE GENOMIC DNA]</scope>
    <source>
        <strain evidence="11 12">DSM 19307</strain>
    </source>
</reference>
<name>A0A239K690_EKHLU</name>
<keyword evidence="3" id="KW-0597">Phosphoprotein</keyword>
<keyword evidence="5" id="KW-0547">Nucleotide-binding</keyword>
<gene>
    <name evidence="11" type="ORF">SAMN05421640_2426</name>
</gene>
<evidence type="ECO:0000256" key="3">
    <source>
        <dbReference type="ARBA" id="ARBA00022553"/>
    </source>
</evidence>
<dbReference type="AlphaFoldDB" id="A0A239K690"/>
<keyword evidence="9" id="KW-0472">Membrane</keyword>
<keyword evidence="6 11" id="KW-0418">Kinase</keyword>
<dbReference type="Proteomes" id="UP000198393">
    <property type="component" value="Unassembled WGS sequence"/>
</dbReference>
<feature type="transmembrane region" description="Helical" evidence="9">
    <location>
        <begin position="156"/>
        <end position="176"/>
    </location>
</feature>
<dbReference type="Pfam" id="PF07568">
    <property type="entry name" value="HisKA_2"/>
    <property type="match status" value="1"/>
</dbReference>
<evidence type="ECO:0000256" key="1">
    <source>
        <dbReference type="ARBA" id="ARBA00000085"/>
    </source>
</evidence>
<evidence type="ECO:0000256" key="6">
    <source>
        <dbReference type="ARBA" id="ARBA00022777"/>
    </source>
</evidence>
<evidence type="ECO:0000256" key="8">
    <source>
        <dbReference type="SAM" id="Coils"/>
    </source>
</evidence>
<evidence type="ECO:0000256" key="7">
    <source>
        <dbReference type="ARBA" id="ARBA00022840"/>
    </source>
</evidence>
<feature type="transmembrane region" description="Helical" evidence="9">
    <location>
        <begin position="21"/>
        <end position="42"/>
    </location>
</feature>
<comment type="catalytic activity">
    <reaction evidence="1">
        <text>ATP + protein L-histidine = ADP + protein N-phospho-L-histidine.</text>
        <dbReference type="EC" id="2.7.13.3"/>
    </reaction>
</comment>
<accession>A0A239K690</accession>
<keyword evidence="4" id="KW-0808">Transferase</keyword>
<evidence type="ECO:0000256" key="2">
    <source>
        <dbReference type="ARBA" id="ARBA00012438"/>
    </source>
</evidence>
<evidence type="ECO:0000256" key="9">
    <source>
        <dbReference type="SAM" id="Phobius"/>
    </source>
</evidence>
<protein>
    <recommendedName>
        <fullName evidence="2">histidine kinase</fullName>
        <ecNumber evidence="2">2.7.13.3</ecNumber>
    </recommendedName>
</protein>
<keyword evidence="9" id="KW-1133">Transmembrane helix</keyword>
<evidence type="ECO:0000256" key="4">
    <source>
        <dbReference type="ARBA" id="ARBA00022679"/>
    </source>
</evidence>
<proteinExistence type="predicted"/>
<evidence type="ECO:0000313" key="11">
    <source>
        <dbReference type="EMBL" id="SNT13202.1"/>
    </source>
</evidence>
<dbReference type="PANTHER" id="PTHR41523">
    <property type="entry name" value="TWO-COMPONENT SYSTEM SENSOR PROTEIN"/>
    <property type="match status" value="1"/>
</dbReference>
<feature type="domain" description="Signal transduction histidine kinase subgroup 2 dimerisation and phosphoacceptor" evidence="10">
    <location>
        <begin position="215"/>
        <end position="285"/>
    </location>
</feature>
<dbReference type="EMBL" id="FZPD01000004">
    <property type="protein sequence ID" value="SNT13202.1"/>
    <property type="molecule type" value="Genomic_DNA"/>
</dbReference>
<keyword evidence="12" id="KW-1185">Reference proteome</keyword>
<evidence type="ECO:0000313" key="12">
    <source>
        <dbReference type="Proteomes" id="UP000198393"/>
    </source>
</evidence>
<dbReference type="EC" id="2.7.13.3" evidence="2"/>
<dbReference type="PANTHER" id="PTHR41523:SF8">
    <property type="entry name" value="ETHYLENE RESPONSE SENSOR PROTEIN"/>
    <property type="match status" value="1"/>
</dbReference>
<feature type="transmembrane region" description="Helical" evidence="9">
    <location>
        <begin position="120"/>
        <end position="144"/>
    </location>
</feature>
<feature type="transmembrane region" description="Helical" evidence="9">
    <location>
        <begin position="76"/>
        <end position="100"/>
    </location>
</feature>
<organism evidence="11 12">
    <name type="scientific">Ekhidna lutea</name>
    <dbReference type="NCBI Taxonomy" id="447679"/>
    <lineage>
        <taxon>Bacteria</taxon>
        <taxon>Pseudomonadati</taxon>
        <taxon>Bacteroidota</taxon>
        <taxon>Cytophagia</taxon>
        <taxon>Cytophagales</taxon>
        <taxon>Reichenbachiellaceae</taxon>
        <taxon>Ekhidna</taxon>
    </lineage>
</organism>
<keyword evidence="9" id="KW-0812">Transmembrane</keyword>
<dbReference type="GO" id="GO:0004673">
    <property type="term" value="F:protein histidine kinase activity"/>
    <property type="evidence" value="ECO:0007669"/>
    <property type="project" value="UniProtKB-EC"/>
</dbReference>
<keyword evidence="8" id="KW-0175">Coiled coil</keyword>
<dbReference type="RefSeq" id="WP_089357139.1">
    <property type="nucleotide sequence ID" value="NZ_FZPD01000004.1"/>
</dbReference>
<dbReference type="OrthoDB" id="9767435at2"/>
<feature type="coiled-coil region" evidence="8">
    <location>
        <begin position="184"/>
        <end position="211"/>
    </location>
</feature>